<protein>
    <submittedName>
        <fullName evidence="1">Uncharacterized protein</fullName>
    </submittedName>
</protein>
<evidence type="ECO:0000313" key="2">
    <source>
        <dbReference type="Proteomes" id="UP000008817"/>
    </source>
</evidence>
<gene>
    <name evidence="1" type="ordered locus">RHECIAT_PA0000108</name>
</gene>
<dbReference type="HOGENOM" id="CLU_2719473_0_0_5"/>
<name>B3Q198_RHIE6</name>
<evidence type="ECO:0000313" key="1">
    <source>
        <dbReference type="EMBL" id="ACE93454.1"/>
    </source>
</evidence>
<organism evidence="1 2">
    <name type="scientific">Rhizobium etli (strain CIAT 652)</name>
    <dbReference type="NCBI Taxonomy" id="491916"/>
    <lineage>
        <taxon>Bacteria</taxon>
        <taxon>Pseudomonadati</taxon>
        <taxon>Pseudomonadota</taxon>
        <taxon>Alphaproteobacteria</taxon>
        <taxon>Hyphomicrobiales</taxon>
        <taxon>Rhizobiaceae</taxon>
        <taxon>Rhizobium/Agrobacterium group</taxon>
        <taxon>Rhizobium</taxon>
    </lineage>
</organism>
<dbReference type="Proteomes" id="UP000008817">
    <property type="component" value="Plasmid pA"/>
</dbReference>
<proteinExistence type="predicted"/>
<dbReference type="AlphaFoldDB" id="B3Q198"/>
<dbReference type="KEGG" id="rec:RHECIAT_PA0000108"/>
<sequence>MAPSRQMRIQHKVHEVDAALRFKGEYHLYRDEDSFAVLEGVRRMHQFPQLTVIEPPGPFGGEYILKLAMRGE</sequence>
<keyword evidence="1" id="KW-0614">Plasmid</keyword>
<reference evidence="1 2" key="1">
    <citation type="submission" date="2008-04" db="EMBL/GenBank/DDBJ databases">
        <title>Genome diversity and DNA divergence of Rhizobium etli.</title>
        <authorList>
            <person name="Gonzalez V."/>
            <person name="Acosta J.L."/>
            <person name="Santamaria R.I."/>
            <person name="Bustos P."/>
            <person name="Hernandez-Gonzalez I.L."/>
            <person name="Fernandez J.L."/>
            <person name="Diaz R."/>
            <person name="Flores M."/>
            <person name="Mora J."/>
            <person name="Palacios R."/>
            <person name="Davila G."/>
        </authorList>
    </citation>
    <scope>NUCLEOTIDE SEQUENCE [LARGE SCALE GENOMIC DNA]</scope>
    <source>
        <strain evidence="1 2">CIAT 652</strain>
        <plasmid evidence="2">Plasmid pA</plasmid>
    </source>
</reference>
<geneLocation type="plasmid" evidence="1 2">
    <name>pA</name>
</geneLocation>
<accession>B3Q198</accession>
<dbReference type="EMBL" id="CP001075">
    <property type="protein sequence ID" value="ACE93454.1"/>
    <property type="molecule type" value="Genomic_DNA"/>
</dbReference>